<dbReference type="SMART" id="SM00343">
    <property type="entry name" value="ZnF_C2HC"/>
    <property type="match status" value="1"/>
</dbReference>
<reference evidence="5" key="1">
    <citation type="submission" date="2025-08" db="UniProtKB">
        <authorList>
            <consortium name="RefSeq"/>
        </authorList>
    </citation>
    <scope>IDENTIFICATION</scope>
    <source>
        <tissue evidence="5">Whole plant</tissue>
    </source>
</reference>
<dbReference type="PANTHER" id="PTHR34482">
    <property type="entry name" value="DNA DAMAGE-INDUCIBLE PROTEIN 1-LIKE"/>
    <property type="match status" value="1"/>
</dbReference>
<protein>
    <submittedName>
        <fullName evidence="5">Uncharacterized protein LOC107472521</fullName>
    </submittedName>
</protein>
<evidence type="ECO:0000256" key="1">
    <source>
        <dbReference type="PROSITE-ProRule" id="PRU00047"/>
    </source>
</evidence>
<feature type="region of interest" description="Disordered" evidence="2">
    <location>
        <begin position="54"/>
        <end position="77"/>
    </location>
</feature>
<sequence>MHSIVNLNWRRGVREGIPNVNYEREQETFVTTMNAVAEAVREAAEAAARAVDRLGVRNGNENEHGGDSGNDENNLGHLERPMTLATFLKVKPPKFKGTLVATDADNWFRAIERSLRAQHVPEGQHVEFATYMLEGEAEHWWQGVQRLLQQDEGDIPWNTFKDEFYKKYFPRAARDAKEMELMQLKQGNTTIAEYARKFDDLCRFSKICQGILADFEEWKCLKFEGGLREDLMSSVVPLEIRNFAELVNKSKLVEECSKKVAIGRADRREALGRDFIQYLAPQGRNFKFNDQFDRQNRNQRNGNFLARNNDNYDNNNLGEEEGGQSQQTQDISVCSRCGKDHGNRACRYGTHTCFSCREYGHISRNCPKRFVRNPARPQQQRRAFTVTAGNTNAYNSSIRGEYHTMVLLVLDNTITSYAHVKF</sequence>
<feature type="domain" description="CCHC-type" evidence="3">
    <location>
        <begin position="353"/>
        <end position="368"/>
    </location>
</feature>
<dbReference type="PANTHER" id="PTHR34482:SF48">
    <property type="entry name" value="GAG PROTEASE POLYPROTEIN"/>
    <property type="match status" value="1"/>
</dbReference>
<feature type="compositionally biased region" description="Basic and acidic residues" evidence="2">
    <location>
        <begin position="54"/>
        <end position="66"/>
    </location>
</feature>
<evidence type="ECO:0000259" key="3">
    <source>
        <dbReference type="PROSITE" id="PS50158"/>
    </source>
</evidence>
<evidence type="ECO:0000313" key="5">
    <source>
        <dbReference type="RefSeq" id="XP_015947528.1"/>
    </source>
</evidence>
<dbReference type="KEGG" id="adu:107472521"/>
<dbReference type="Pfam" id="PF03732">
    <property type="entry name" value="Retrotrans_gag"/>
    <property type="match status" value="1"/>
</dbReference>
<dbReference type="Pfam" id="PF00098">
    <property type="entry name" value="zf-CCHC"/>
    <property type="match status" value="1"/>
</dbReference>
<dbReference type="SUPFAM" id="SSF57756">
    <property type="entry name" value="Retrovirus zinc finger-like domains"/>
    <property type="match status" value="1"/>
</dbReference>
<dbReference type="GO" id="GO:0003676">
    <property type="term" value="F:nucleic acid binding"/>
    <property type="evidence" value="ECO:0007669"/>
    <property type="project" value="InterPro"/>
</dbReference>
<dbReference type="InterPro" id="IPR005162">
    <property type="entry name" value="Retrotrans_gag_dom"/>
</dbReference>
<dbReference type="InterPro" id="IPR001878">
    <property type="entry name" value="Znf_CCHC"/>
</dbReference>
<dbReference type="InterPro" id="IPR036875">
    <property type="entry name" value="Znf_CCHC_sf"/>
</dbReference>
<feature type="region of interest" description="Disordered" evidence="2">
    <location>
        <begin position="300"/>
        <end position="325"/>
    </location>
</feature>
<accession>A0A6P4BWQ5</accession>
<keyword evidence="1" id="KW-0479">Metal-binding</keyword>
<evidence type="ECO:0000313" key="4">
    <source>
        <dbReference type="Proteomes" id="UP000515211"/>
    </source>
</evidence>
<keyword evidence="4" id="KW-1185">Reference proteome</keyword>
<dbReference type="AlphaFoldDB" id="A0A6P4BWQ5"/>
<keyword evidence="1" id="KW-0862">Zinc</keyword>
<gene>
    <name evidence="5" type="primary">LOC107472521</name>
</gene>
<keyword evidence="1" id="KW-0863">Zinc-finger</keyword>
<dbReference type="GO" id="GO:0008270">
    <property type="term" value="F:zinc ion binding"/>
    <property type="evidence" value="ECO:0007669"/>
    <property type="project" value="UniProtKB-KW"/>
</dbReference>
<dbReference type="GeneID" id="107472521"/>
<evidence type="ECO:0000256" key="2">
    <source>
        <dbReference type="SAM" id="MobiDB-lite"/>
    </source>
</evidence>
<proteinExistence type="predicted"/>
<dbReference type="Proteomes" id="UP000515211">
    <property type="component" value="Unplaced"/>
</dbReference>
<name>A0A6P4BWQ5_ARADU</name>
<dbReference type="Gene3D" id="4.10.60.10">
    <property type="entry name" value="Zinc finger, CCHC-type"/>
    <property type="match status" value="1"/>
</dbReference>
<dbReference type="PROSITE" id="PS50158">
    <property type="entry name" value="ZF_CCHC"/>
    <property type="match status" value="1"/>
</dbReference>
<organism evidence="4 5">
    <name type="scientific">Arachis duranensis</name>
    <name type="common">Wild peanut</name>
    <dbReference type="NCBI Taxonomy" id="130453"/>
    <lineage>
        <taxon>Eukaryota</taxon>
        <taxon>Viridiplantae</taxon>
        <taxon>Streptophyta</taxon>
        <taxon>Embryophyta</taxon>
        <taxon>Tracheophyta</taxon>
        <taxon>Spermatophyta</taxon>
        <taxon>Magnoliopsida</taxon>
        <taxon>eudicotyledons</taxon>
        <taxon>Gunneridae</taxon>
        <taxon>Pentapetalae</taxon>
        <taxon>rosids</taxon>
        <taxon>fabids</taxon>
        <taxon>Fabales</taxon>
        <taxon>Fabaceae</taxon>
        <taxon>Papilionoideae</taxon>
        <taxon>50 kb inversion clade</taxon>
        <taxon>dalbergioids sensu lato</taxon>
        <taxon>Dalbergieae</taxon>
        <taxon>Pterocarpus clade</taxon>
        <taxon>Arachis</taxon>
    </lineage>
</organism>
<dbReference type="RefSeq" id="XP_015947528.1">
    <property type="nucleotide sequence ID" value="XM_016092042.1"/>
</dbReference>